<dbReference type="InterPro" id="IPR013094">
    <property type="entry name" value="AB_hydrolase_3"/>
</dbReference>
<dbReference type="GeneID" id="28765610"/>
<sequence>MFYFGPILWFVVVNMDYRLAPQAKTKDFYRYTEDCASWCRQVLPTELGDGFVDPEKLIIGGSSCGAQLAFDRWSDPAGSAKGDHQLVSHQGPTNEAFTTPIKPSPLPGRTSLIVYDEFRQFIGPDAPMASRLAISCKIPDFRYWGQANAYFYMLKEGIYLESVYGTFNEVVTNLKWNIPVNLTERFPPVLRHTPSKIILCTIRRARSFSKRYRLSG</sequence>
<proteinExistence type="predicted"/>
<evidence type="ECO:0000256" key="1">
    <source>
        <dbReference type="SAM" id="MobiDB-lite"/>
    </source>
</evidence>
<dbReference type="AlphaFoldDB" id="A0A177C5Y0"/>
<dbReference type="Pfam" id="PF07859">
    <property type="entry name" value="Abhydrolase_3"/>
    <property type="match status" value="1"/>
</dbReference>
<keyword evidence="4" id="KW-1185">Reference proteome</keyword>
<reference evidence="3 4" key="1">
    <citation type="submission" date="2016-05" db="EMBL/GenBank/DDBJ databases">
        <title>Comparative analysis of secretome profiles of manganese(II)-oxidizing ascomycete fungi.</title>
        <authorList>
            <consortium name="DOE Joint Genome Institute"/>
            <person name="Zeiner C.A."/>
            <person name="Purvine S.O."/>
            <person name="Zink E.M."/>
            <person name="Wu S."/>
            <person name="Pasa-Tolic L."/>
            <person name="Chaput D.L."/>
            <person name="Haridas S."/>
            <person name="Grigoriev I.V."/>
            <person name="Santelli C.M."/>
            <person name="Hansel C.M."/>
        </authorList>
    </citation>
    <scope>NUCLEOTIDE SEQUENCE [LARGE SCALE GENOMIC DNA]</scope>
    <source>
        <strain evidence="3 4">AP3s5-JAC2a</strain>
    </source>
</reference>
<feature type="region of interest" description="Disordered" evidence="1">
    <location>
        <begin position="81"/>
        <end position="101"/>
    </location>
</feature>
<gene>
    <name evidence="3" type="ORF">CC84DRAFT_1207897</name>
</gene>
<dbReference type="RefSeq" id="XP_018033529.1">
    <property type="nucleotide sequence ID" value="XM_018182124.1"/>
</dbReference>
<dbReference type="InterPro" id="IPR029058">
    <property type="entry name" value="AB_hydrolase_fold"/>
</dbReference>
<dbReference type="GO" id="GO:0016787">
    <property type="term" value="F:hydrolase activity"/>
    <property type="evidence" value="ECO:0007669"/>
    <property type="project" value="InterPro"/>
</dbReference>
<organism evidence="3 4">
    <name type="scientific">Paraphaeosphaeria sporulosa</name>
    <dbReference type="NCBI Taxonomy" id="1460663"/>
    <lineage>
        <taxon>Eukaryota</taxon>
        <taxon>Fungi</taxon>
        <taxon>Dikarya</taxon>
        <taxon>Ascomycota</taxon>
        <taxon>Pezizomycotina</taxon>
        <taxon>Dothideomycetes</taxon>
        <taxon>Pleosporomycetidae</taxon>
        <taxon>Pleosporales</taxon>
        <taxon>Massarineae</taxon>
        <taxon>Didymosphaeriaceae</taxon>
        <taxon>Paraphaeosphaeria</taxon>
    </lineage>
</organism>
<feature type="compositionally biased region" description="Polar residues" evidence="1">
    <location>
        <begin position="87"/>
        <end position="97"/>
    </location>
</feature>
<dbReference type="OrthoDB" id="19653at2759"/>
<dbReference type="EMBL" id="KV441555">
    <property type="protein sequence ID" value="OAG03164.1"/>
    <property type="molecule type" value="Genomic_DNA"/>
</dbReference>
<accession>A0A177C5Y0</accession>
<evidence type="ECO:0000313" key="3">
    <source>
        <dbReference type="EMBL" id="OAG03164.1"/>
    </source>
</evidence>
<dbReference type="Proteomes" id="UP000077069">
    <property type="component" value="Unassembled WGS sequence"/>
</dbReference>
<protein>
    <recommendedName>
        <fullName evidence="2">Alpha/beta hydrolase fold-3 domain-containing protein</fullName>
    </recommendedName>
</protein>
<dbReference type="Gene3D" id="3.40.50.1820">
    <property type="entry name" value="alpha/beta hydrolase"/>
    <property type="match status" value="1"/>
</dbReference>
<dbReference type="InParanoid" id="A0A177C5Y0"/>
<evidence type="ECO:0000259" key="2">
    <source>
        <dbReference type="Pfam" id="PF07859"/>
    </source>
</evidence>
<feature type="domain" description="Alpha/beta hydrolase fold-3" evidence="2">
    <location>
        <begin position="11"/>
        <end position="69"/>
    </location>
</feature>
<dbReference type="SUPFAM" id="SSF53474">
    <property type="entry name" value="alpha/beta-Hydrolases"/>
    <property type="match status" value="1"/>
</dbReference>
<name>A0A177C5Y0_9PLEO</name>
<evidence type="ECO:0000313" key="4">
    <source>
        <dbReference type="Proteomes" id="UP000077069"/>
    </source>
</evidence>